<evidence type="ECO:0008006" key="5">
    <source>
        <dbReference type="Google" id="ProtNLM"/>
    </source>
</evidence>
<dbReference type="OrthoDB" id="2019412at2759"/>
<gene>
    <name evidence="3" type="ORF">CBR_g18672</name>
</gene>
<dbReference type="PANTHER" id="PTHR37185">
    <property type="entry name" value="MEMBRANE PROTEIN"/>
    <property type="match status" value="1"/>
</dbReference>
<organism evidence="3 4">
    <name type="scientific">Chara braunii</name>
    <name type="common">Braun's stonewort</name>
    <dbReference type="NCBI Taxonomy" id="69332"/>
    <lineage>
        <taxon>Eukaryota</taxon>
        <taxon>Viridiplantae</taxon>
        <taxon>Streptophyta</taxon>
        <taxon>Charophyceae</taxon>
        <taxon>Charales</taxon>
        <taxon>Characeae</taxon>
        <taxon>Chara</taxon>
    </lineage>
</organism>
<dbReference type="STRING" id="69332.A0A388KW43"/>
<dbReference type="EMBL" id="BFEA01000200">
    <property type="protein sequence ID" value="GBG74261.1"/>
    <property type="molecule type" value="Genomic_DNA"/>
</dbReference>
<dbReference type="Gramene" id="GBG74261">
    <property type="protein sequence ID" value="GBG74261"/>
    <property type="gene ID" value="CBR_g18672"/>
</dbReference>
<dbReference type="PANTHER" id="PTHR37185:SF3">
    <property type="entry name" value="MEMBRANE PROTEIN"/>
    <property type="match status" value="1"/>
</dbReference>
<name>A0A388KW43_CHABU</name>
<dbReference type="OMA" id="NICHIWH"/>
<evidence type="ECO:0000313" key="3">
    <source>
        <dbReference type="EMBL" id="GBG74261.1"/>
    </source>
</evidence>
<feature type="transmembrane region" description="Helical" evidence="2">
    <location>
        <begin position="183"/>
        <end position="204"/>
    </location>
</feature>
<comment type="caution">
    <text evidence="3">The sequence shown here is derived from an EMBL/GenBank/DDBJ whole genome shotgun (WGS) entry which is preliminary data.</text>
</comment>
<feature type="transmembrane region" description="Helical" evidence="2">
    <location>
        <begin position="279"/>
        <end position="308"/>
    </location>
</feature>
<evidence type="ECO:0000256" key="1">
    <source>
        <dbReference type="SAM" id="MobiDB-lite"/>
    </source>
</evidence>
<evidence type="ECO:0000256" key="2">
    <source>
        <dbReference type="SAM" id="Phobius"/>
    </source>
</evidence>
<proteinExistence type="predicted"/>
<keyword evidence="2" id="KW-1133">Transmembrane helix</keyword>
<feature type="compositionally biased region" description="Basic residues" evidence="1">
    <location>
        <begin position="67"/>
        <end position="76"/>
    </location>
</feature>
<feature type="transmembrane region" description="Helical" evidence="2">
    <location>
        <begin position="154"/>
        <end position="171"/>
    </location>
</feature>
<feature type="transmembrane region" description="Helical" evidence="2">
    <location>
        <begin position="216"/>
        <end position="240"/>
    </location>
</feature>
<dbReference type="Pfam" id="PF09991">
    <property type="entry name" value="DUF2232"/>
    <property type="match status" value="1"/>
</dbReference>
<dbReference type="Proteomes" id="UP000265515">
    <property type="component" value="Unassembled WGS sequence"/>
</dbReference>
<dbReference type="AlphaFoldDB" id="A0A388KW43"/>
<reference evidence="3 4" key="1">
    <citation type="journal article" date="2018" name="Cell">
        <title>The Chara Genome: Secondary Complexity and Implications for Plant Terrestrialization.</title>
        <authorList>
            <person name="Nishiyama T."/>
            <person name="Sakayama H."/>
            <person name="Vries J.D."/>
            <person name="Buschmann H."/>
            <person name="Saint-Marcoux D."/>
            <person name="Ullrich K.K."/>
            <person name="Haas F.B."/>
            <person name="Vanderstraeten L."/>
            <person name="Becker D."/>
            <person name="Lang D."/>
            <person name="Vosolsobe S."/>
            <person name="Rombauts S."/>
            <person name="Wilhelmsson P.K.I."/>
            <person name="Janitza P."/>
            <person name="Kern R."/>
            <person name="Heyl A."/>
            <person name="Rumpler F."/>
            <person name="Villalobos L.I.A.C."/>
            <person name="Clay J.M."/>
            <person name="Skokan R."/>
            <person name="Toyoda A."/>
            <person name="Suzuki Y."/>
            <person name="Kagoshima H."/>
            <person name="Schijlen E."/>
            <person name="Tajeshwar N."/>
            <person name="Catarino B."/>
            <person name="Hetherington A.J."/>
            <person name="Saltykova A."/>
            <person name="Bonnot C."/>
            <person name="Breuninger H."/>
            <person name="Symeonidi A."/>
            <person name="Radhakrishnan G.V."/>
            <person name="Van Nieuwerburgh F."/>
            <person name="Deforce D."/>
            <person name="Chang C."/>
            <person name="Karol K.G."/>
            <person name="Hedrich R."/>
            <person name="Ulvskov P."/>
            <person name="Glockner G."/>
            <person name="Delwiche C.F."/>
            <person name="Petrasek J."/>
            <person name="Van de Peer Y."/>
            <person name="Friml J."/>
            <person name="Beilby M."/>
            <person name="Dolan L."/>
            <person name="Kohara Y."/>
            <person name="Sugano S."/>
            <person name="Fujiyama A."/>
            <person name="Delaux P.-M."/>
            <person name="Quint M."/>
            <person name="TheiBen G."/>
            <person name="Hagemann M."/>
            <person name="Harholt J."/>
            <person name="Dunand C."/>
            <person name="Zachgo S."/>
            <person name="Langdale J."/>
            <person name="Maumus F."/>
            <person name="Straeten D.V.D."/>
            <person name="Gould S.B."/>
            <person name="Rensing S.A."/>
        </authorList>
    </citation>
    <scope>NUCLEOTIDE SEQUENCE [LARGE SCALE GENOMIC DNA]</scope>
    <source>
        <strain evidence="3 4">S276</strain>
    </source>
</reference>
<keyword evidence="2" id="KW-0812">Transmembrane</keyword>
<feature type="region of interest" description="Disordered" evidence="1">
    <location>
        <begin position="44"/>
        <end position="76"/>
    </location>
</feature>
<protein>
    <recommendedName>
        <fullName evidence="5">DUF2232 domain-containing protein</fullName>
    </recommendedName>
</protein>
<sequence length="330" mass="35729">MKSFALSNTGSRLGLRGPSPPSSGDKNNSQVLLLQHSQLPPPSYQDFPFASAGFPRANGQEEAHNPVHPRQRRKAGCIVRRKLNTNSLRIQAKKKDEQGKGNGDGVLVGCDCNGEVADVLQKSEELARTRQLVETAMLAATAGLAFFITNLLRLEGYIGCFLPLPPVIAALRWNAAAGRKTMVATLLLLFLIGGPLKAVSYVLLHGMLGMVMGGLWSWHVSWTSSLLLCTFVRMLGLILSVAMSSWFIKENLLALLINQAHASLGQLCVFLGINASPSVSLIIMAVCALVFLNCIVFVFLLHVLYAVILHRLGIPSAIEAPGWIKRSLTP</sequence>
<feature type="region of interest" description="Disordered" evidence="1">
    <location>
        <begin position="1"/>
        <end position="32"/>
    </location>
</feature>
<feature type="transmembrane region" description="Helical" evidence="2">
    <location>
        <begin position="252"/>
        <end position="273"/>
    </location>
</feature>
<keyword evidence="2" id="KW-0472">Membrane</keyword>
<evidence type="ECO:0000313" key="4">
    <source>
        <dbReference type="Proteomes" id="UP000265515"/>
    </source>
</evidence>
<feature type="compositionally biased region" description="Polar residues" evidence="1">
    <location>
        <begin position="1"/>
        <end position="11"/>
    </location>
</feature>
<accession>A0A388KW43</accession>
<keyword evidence="4" id="KW-1185">Reference proteome</keyword>
<dbReference type="InterPro" id="IPR018710">
    <property type="entry name" value="DUF2232"/>
</dbReference>